<evidence type="ECO:0000256" key="3">
    <source>
        <dbReference type="ARBA" id="ARBA00022692"/>
    </source>
</evidence>
<reference evidence="7" key="1">
    <citation type="journal article" date="2004" name="BMC Genomics">
        <title>Identification of a novel gene family that includes the interferon-inducible human genes 6-16 and ISG12.</title>
        <authorList>
            <person name="Parker N."/>
            <person name="Porter A.C."/>
        </authorList>
    </citation>
    <scope>NUCLEOTIDE SEQUENCE</scope>
</reference>
<accession>Q6IED1</accession>
<feature type="region of interest" description="Disordered" evidence="6">
    <location>
        <begin position="1"/>
        <end position="25"/>
    </location>
</feature>
<dbReference type="InterPro" id="IPR009311">
    <property type="entry name" value="IFI6/IFI27-like"/>
</dbReference>
<evidence type="ECO:0000256" key="2">
    <source>
        <dbReference type="ARBA" id="ARBA00007262"/>
    </source>
</evidence>
<dbReference type="EMBL" id="BN000217">
    <property type="protein sequence ID" value="CAE00384.1"/>
    <property type="molecule type" value="mRNA"/>
</dbReference>
<comment type="subcellular location">
    <subcellularLocation>
        <location evidence="1">Membrane</location>
        <topology evidence="1">Multi-pass membrane protein</topology>
    </subcellularLocation>
</comment>
<evidence type="ECO:0000256" key="4">
    <source>
        <dbReference type="ARBA" id="ARBA00022989"/>
    </source>
</evidence>
<name>Q6IED1_DICDI</name>
<dbReference type="AlphaFoldDB" id="Q6IED1"/>
<keyword evidence="4" id="KW-1133">Transmembrane helix</keyword>
<dbReference type="VEuPathDB" id="AmoebaDB:DDB_G0272929"/>
<keyword evidence="5" id="KW-0472">Membrane</keyword>
<organism evidence="7">
    <name type="scientific">Dictyostelium discoideum</name>
    <name type="common">Social amoeba</name>
    <dbReference type="NCBI Taxonomy" id="44689"/>
    <lineage>
        <taxon>Eukaryota</taxon>
        <taxon>Amoebozoa</taxon>
        <taxon>Evosea</taxon>
        <taxon>Eumycetozoa</taxon>
        <taxon>Dictyostelia</taxon>
        <taxon>Dictyosteliales</taxon>
        <taxon>Dictyosteliaceae</taxon>
        <taxon>Dictyostelium</taxon>
    </lineage>
</organism>
<dbReference type="GO" id="GO:0016020">
    <property type="term" value="C:membrane"/>
    <property type="evidence" value="ECO:0007669"/>
    <property type="project" value="UniProtKB-SubCell"/>
</dbReference>
<evidence type="ECO:0000256" key="1">
    <source>
        <dbReference type="ARBA" id="ARBA00004141"/>
    </source>
</evidence>
<proteinExistence type="evidence at transcript level"/>
<gene>
    <name evidence="7" type="primary">isg12</name>
</gene>
<feature type="compositionally biased region" description="Low complexity" evidence="6">
    <location>
        <begin position="1"/>
        <end position="19"/>
    </location>
</feature>
<comment type="similarity">
    <text evidence="2">Belongs to the IFI6/IFI27 family.</text>
</comment>
<dbReference type="InterPro" id="IPR038213">
    <property type="entry name" value="IFI6/IFI27-like_sf"/>
</dbReference>
<dbReference type="PANTHER" id="PTHR16932">
    <property type="entry name" value="INTERFERON ALPHA-INDUCIBLE PROTEIN 27"/>
    <property type="match status" value="1"/>
</dbReference>
<keyword evidence="3" id="KW-0812">Transmembrane</keyword>
<dbReference type="PANTHER" id="PTHR16932:SF18">
    <property type="entry name" value="INTERFERON, ALPHA-INDUCIBLE PROTEIN 27-LIKE 2"/>
    <property type="match status" value="1"/>
</dbReference>
<evidence type="ECO:0000313" key="7">
    <source>
        <dbReference type="EMBL" id="CAE00384.1"/>
    </source>
</evidence>
<sequence length="171" mass="18008">MAEPENNNNYNVDSGSNINDKQQDPIEQKDSFSKILKEKSILIGDKTVEFAKEHPYATTAIAITGVTTGGAIIATPYIAAALGFGTGGIIKSTIAAKTMATLGSGSKIVALLQSIGAKSTILHLVGATKIAAISGSISAACVSTIYYAKDCFSKILNYFNNNKNNNKKKEE</sequence>
<evidence type="ECO:0000256" key="5">
    <source>
        <dbReference type="ARBA" id="ARBA00023136"/>
    </source>
</evidence>
<protein>
    <submittedName>
        <fullName evidence="7">Putative ISG12 protein</fullName>
    </submittedName>
</protein>
<dbReference type="Gene3D" id="6.10.110.10">
    <property type="match status" value="1"/>
</dbReference>
<evidence type="ECO:0000256" key="6">
    <source>
        <dbReference type="SAM" id="MobiDB-lite"/>
    </source>
</evidence>